<evidence type="ECO:0000256" key="1">
    <source>
        <dbReference type="SAM" id="Phobius"/>
    </source>
</evidence>
<feature type="transmembrane region" description="Helical" evidence="1">
    <location>
        <begin position="62"/>
        <end position="91"/>
    </location>
</feature>
<dbReference type="EMBL" id="CAUYUJ010000108">
    <property type="protein sequence ID" value="CAK0788685.1"/>
    <property type="molecule type" value="Genomic_DNA"/>
</dbReference>
<proteinExistence type="predicted"/>
<organism evidence="2 3">
    <name type="scientific">Prorocentrum cordatum</name>
    <dbReference type="NCBI Taxonomy" id="2364126"/>
    <lineage>
        <taxon>Eukaryota</taxon>
        <taxon>Sar</taxon>
        <taxon>Alveolata</taxon>
        <taxon>Dinophyceae</taxon>
        <taxon>Prorocentrales</taxon>
        <taxon>Prorocentraceae</taxon>
        <taxon>Prorocentrum</taxon>
    </lineage>
</organism>
<evidence type="ECO:0000313" key="3">
    <source>
        <dbReference type="Proteomes" id="UP001189429"/>
    </source>
</evidence>
<gene>
    <name evidence="2" type="ORF">PCOR1329_LOCUS508</name>
</gene>
<keyword evidence="1" id="KW-1133">Transmembrane helix</keyword>
<dbReference type="PANTHER" id="PTHR33876:SF4">
    <property type="entry name" value="CHLOROPLAST PROTEIN FOR GROWTH AND FERTILITY 2"/>
    <property type="match status" value="1"/>
</dbReference>
<comment type="caution">
    <text evidence="2">The sequence shown here is derived from an EMBL/GenBank/DDBJ whole genome shotgun (WGS) entry which is preliminary data.</text>
</comment>
<name>A0ABN9P9R5_9DINO</name>
<sequence>MRVTNVVEGLMEGVESYVQVASPTVVAGLGFVVGMLHTLAGPDHLAALAPLVVGKRRSPVKAFGLGALWGSGHAVGQLIIGAVCIAINFGILHGSVASRLQELSPLLVGGALVVLGLTGIREAWKYQLGDQTVDYGADSKGGFKRTSATVVLHEACPRRHPVVAHRAGA</sequence>
<protein>
    <recommendedName>
        <fullName evidence="4">Nickel/cobalt efflux system</fullName>
    </recommendedName>
</protein>
<dbReference type="InterPro" id="IPR052776">
    <property type="entry name" value="Chloro_ReproSupport/MetalTrans"/>
</dbReference>
<keyword evidence="1" id="KW-0812">Transmembrane</keyword>
<reference evidence="2" key="1">
    <citation type="submission" date="2023-10" db="EMBL/GenBank/DDBJ databases">
        <authorList>
            <person name="Chen Y."/>
            <person name="Shah S."/>
            <person name="Dougan E. K."/>
            <person name="Thang M."/>
            <person name="Chan C."/>
        </authorList>
    </citation>
    <scope>NUCLEOTIDE SEQUENCE [LARGE SCALE GENOMIC DNA]</scope>
</reference>
<evidence type="ECO:0008006" key="4">
    <source>
        <dbReference type="Google" id="ProtNLM"/>
    </source>
</evidence>
<accession>A0ABN9P9R5</accession>
<keyword evidence="3" id="KW-1185">Reference proteome</keyword>
<feature type="transmembrane region" description="Helical" evidence="1">
    <location>
        <begin position="20"/>
        <end position="41"/>
    </location>
</feature>
<dbReference type="PANTHER" id="PTHR33876">
    <property type="entry name" value="UNNAMED PRODUCT"/>
    <property type="match status" value="1"/>
</dbReference>
<keyword evidence="1" id="KW-0472">Membrane</keyword>
<dbReference type="Proteomes" id="UP001189429">
    <property type="component" value="Unassembled WGS sequence"/>
</dbReference>
<feature type="transmembrane region" description="Helical" evidence="1">
    <location>
        <begin position="103"/>
        <end position="120"/>
    </location>
</feature>
<evidence type="ECO:0000313" key="2">
    <source>
        <dbReference type="EMBL" id="CAK0788685.1"/>
    </source>
</evidence>